<dbReference type="PANTHER" id="PTHR33099:SF11">
    <property type="entry name" value="FE2OG DIOXYGENASE DOMAIN-CONTAINING PROTEIN"/>
    <property type="match status" value="1"/>
</dbReference>
<sequence length="700" mass="77982">MSDDGSEPLTENSDHDENERLAKDILRDDLTRVLRYGFNFQGTFAFSVPLPYSPNPCLHIDGIGIVGLPLSDRDANLIANTGASTREGAADTVFVDRSRISYKNPKWETYVGEVVHEHVWKRLGCAPYKTAPRYELRELLLQKPGSRADFFSSADARTTPETFGTVIIVLPSGFTGGEIRASHGDRNLTLVSAKGSLYETTLLAWYTDVKYEVENLTSGYRLALVYNLVHTSAETPTPCIPSAETLVCHTRDVFRKWLLSGYKGIPDDHVAAYVLEGNDRMKDDDVLSVLKAAADAENMVLLLGTLCAHVTGWAEASTADKPTYGLSQGTFENPIMTQLHVVKFKVKKLTDIRGKPAQNGFGLLLDEGNLVPEFPFRDVEPDEQDIHPFTSYTAKPLEYWYRRRALVLFPSSKQLDVLLSSGGVEYALSELEKSASEGPTEENQKIVEFIFQNWRKTSSPEDCIFDFRPSYEVPTMTPNDIATRLAGIAVQSNDAKLWTRTMSMCKFRDEVDLSRFGLEHVVAGWEKFQLEDIEAALDRIVDGLRSVQDTLMVLKALRGSENVLHPEARRDQWLSGHLDRSFSKKADESSLRLIMEVACSKGLDYISRVIMPPLLAQPLEVTGWAKVAESLYGSQDQLLALPPSQSQTLSNAELFDSILDDVRSMIPKGGTTFLLADSPQDSEDDDSERAAQESGNLLDR</sequence>
<reference evidence="2" key="2">
    <citation type="submission" date="2020-11" db="EMBL/GenBank/DDBJ databases">
        <authorList>
            <consortium name="DOE Joint Genome Institute"/>
            <person name="Kuo A."/>
            <person name="Miyauchi S."/>
            <person name="Kiss E."/>
            <person name="Drula E."/>
            <person name="Kohler A."/>
            <person name="Sanchez-Garcia M."/>
            <person name="Andreopoulos B."/>
            <person name="Barry K.W."/>
            <person name="Bonito G."/>
            <person name="Buee M."/>
            <person name="Carver A."/>
            <person name="Chen C."/>
            <person name="Cichocki N."/>
            <person name="Clum A."/>
            <person name="Culley D."/>
            <person name="Crous P.W."/>
            <person name="Fauchery L."/>
            <person name="Girlanda M."/>
            <person name="Hayes R."/>
            <person name="Keri Z."/>
            <person name="Labutti K."/>
            <person name="Lipzen A."/>
            <person name="Lombard V."/>
            <person name="Magnuson J."/>
            <person name="Maillard F."/>
            <person name="Morin E."/>
            <person name="Murat C."/>
            <person name="Nolan M."/>
            <person name="Ohm R."/>
            <person name="Pangilinan J."/>
            <person name="Pereira M."/>
            <person name="Perotto S."/>
            <person name="Peter M."/>
            <person name="Riley R."/>
            <person name="Sitrit Y."/>
            <person name="Stielow B."/>
            <person name="Szollosi G."/>
            <person name="Zifcakova L."/>
            <person name="Stursova M."/>
            <person name="Spatafora J.W."/>
            <person name="Tedersoo L."/>
            <person name="Vaario L.-M."/>
            <person name="Yamada A."/>
            <person name="Yan M."/>
            <person name="Wang P."/>
            <person name="Xu J."/>
            <person name="Bruns T."/>
            <person name="Baldrian P."/>
            <person name="Vilgalys R."/>
            <person name="Henrissat B."/>
            <person name="Grigoriev I.V."/>
            <person name="Hibbett D."/>
            <person name="Nagy L.G."/>
            <person name="Martin F.M."/>
        </authorList>
    </citation>
    <scope>NUCLEOTIDE SEQUENCE</scope>
    <source>
        <strain evidence="2">UH-Tt-Lm1</strain>
    </source>
</reference>
<protein>
    <submittedName>
        <fullName evidence="2">Uncharacterized protein</fullName>
    </submittedName>
</protein>
<evidence type="ECO:0000313" key="2">
    <source>
        <dbReference type="EMBL" id="KAF9786064.1"/>
    </source>
</evidence>
<name>A0A9P6HHF7_9AGAM</name>
<accession>A0A9P6HHF7</accession>
<evidence type="ECO:0000256" key="1">
    <source>
        <dbReference type="SAM" id="MobiDB-lite"/>
    </source>
</evidence>
<keyword evidence="3" id="KW-1185">Reference proteome</keyword>
<feature type="region of interest" description="Disordered" evidence="1">
    <location>
        <begin position="676"/>
        <end position="700"/>
    </location>
</feature>
<reference evidence="2" key="1">
    <citation type="journal article" date="2020" name="Nat. Commun.">
        <title>Large-scale genome sequencing of mycorrhizal fungi provides insights into the early evolution of symbiotic traits.</title>
        <authorList>
            <person name="Miyauchi S."/>
            <person name="Kiss E."/>
            <person name="Kuo A."/>
            <person name="Drula E."/>
            <person name="Kohler A."/>
            <person name="Sanchez-Garcia M."/>
            <person name="Morin E."/>
            <person name="Andreopoulos B."/>
            <person name="Barry K.W."/>
            <person name="Bonito G."/>
            <person name="Buee M."/>
            <person name="Carver A."/>
            <person name="Chen C."/>
            <person name="Cichocki N."/>
            <person name="Clum A."/>
            <person name="Culley D."/>
            <person name="Crous P.W."/>
            <person name="Fauchery L."/>
            <person name="Girlanda M."/>
            <person name="Hayes R.D."/>
            <person name="Keri Z."/>
            <person name="LaButti K."/>
            <person name="Lipzen A."/>
            <person name="Lombard V."/>
            <person name="Magnuson J."/>
            <person name="Maillard F."/>
            <person name="Murat C."/>
            <person name="Nolan M."/>
            <person name="Ohm R.A."/>
            <person name="Pangilinan J."/>
            <person name="Pereira M.F."/>
            <person name="Perotto S."/>
            <person name="Peter M."/>
            <person name="Pfister S."/>
            <person name="Riley R."/>
            <person name="Sitrit Y."/>
            <person name="Stielow J.B."/>
            <person name="Szollosi G."/>
            <person name="Zifcakova L."/>
            <person name="Stursova M."/>
            <person name="Spatafora J.W."/>
            <person name="Tedersoo L."/>
            <person name="Vaario L.M."/>
            <person name="Yamada A."/>
            <person name="Yan M."/>
            <person name="Wang P."/>
            <person name="Xu J."/>
            <person name="Bruns T."/>
            <person name="Baldrian P."/>
            <person name="Vilgalys R."/>
            <person name="Dunand C."/>
            <person name="Henrissat B."/>
            <person name="Grigoriev I.V."/>
            <person name="Hibbett D."/>
            <person name="Nagy L.G."/>
            <person name="Martin F.M."/>
        </authorList>
    </citation>
    <scope>NUCLEOTIDE SEQUENCE</scope>
    <source>
        <strain evidence="2">UH-Tt-Lm1</strain>
    </source>
</reference>
<gene>
    <name evidence="2" type="ORF">BJ322DRAFT_765163</name>
</gene>
<evidence type="ECO:0000313" key="3">
    <source>
        <dbReference type="Proteomes" id="UP000736335"/>
    </source>
</evidence>
<dbReference type="Proteomes" id="UP000736335">
    <property type="component" value="Unassembled WGS sequence"/>
</dbReference>
<comment type="caution">
    <text evidence="2">The sequence shown here is derived from an EMBL/GenBank/DDBJ whole genome shotgun (WGS) entry which is preliminary data.</text>
</comment>
<dbReference type="PANTHER" id="PTHR33099">
    <property type="entry name" value="FE2OG DIOXYGENASE DOMAIN-CONTAINING PROTEIN"/>
    <property type="match status" value="1"/>
</dbReference>
<organism evidence="2 3">
    <name type="scientific">Thelephora terrestris</name>
    <dbReference type="NCBI Taxonomy" id="56493"/>
    <lineage>
        <taxon>Eukaryota</taxon>
        <taxon>Fungi</taxon>
        <taxon>Dikarya</taxon>
        <taxon>Basidiomycota</taxon>
        <taxon>Agaricomycotina</taxon>
        <taxon>Agaricomycetes</taxon>
        <taxon>Thelephorales</taxon>
        <taxon>Thelephoraceae</taxon>
        <taxon>Thelephora</taxon>
    </lineage>
</organism>
<dbReference type="EMBL" id="WIUZ02000006">
    <property type="protein sequence ID" value="KAF9786064.1"/>
    <property type="molecule type" value="Genomic_DNA"/>
</dbReference>
<dbReference type="OrthoDB" id="124582at2759"/>
<dbReference type="AlphaFoldDB" id="A0A9P6HHF7"/>
<proteinExistence type="predicted"/>